<comment type="caution">
    <text evidence="1">The sequence shown here is derived from an EMBL/GenBank/DDBJ whole genome shotgun (WGS) entry which is preliminary data.</text>
</comment>
<name>A0A3P1BAA5_9BACT</name>
<keyword evidence="2" id="KW-1185">Reference proteome</keyword>
<accession>A0A3P1BAA5</accession>
<dbReference type="OrthoDB" id="8450256at2"/>
<dbReference type="AlphaFoldDB" id="A0A3P1BAA5"/>
<dbReference type="Proteomes" id="UP000271925">
    <property type="component" value="Unassembled WGS sequence"/>
</dbReference>
<evidence type="ECO:0000313" key="2">
    <source>
        <dbReference type="Proteomes" id="UP000271925"/>
    </source>
</evidence>
<organism evidence="1 2">
    <name type="scientific">Larkinella rosea</name>
    <dbReference type="NCBI Taxonomy" id="2025312"/>
    <lineage>
        <taxon>Bacteria</taxon>
        <taxon>Pseudomonadati</taxon>
        <taxon>Bacteroidota</taxon>
        <taxon>Cytophagia</taxon>
        <taxon>Cytophagales</taxon>
        <taxon>Spirosomataceae</taxon>
        <taxon>Larkinella</taxon>
    </lineage>
</organism>
<reference evidence="1 2" key="1">
    <citation type="submission" date="2018-11" db="EMBL/GenBank/DDBJ databases">
        <authorList>
            <person name="Zhou Z."/>
            <person name="Wang G."/>
        </authorList>
    </citation>
    <scope>NUCLEOTIDE SEQUENCE [LARGE SCALE GENOMIC DNA]</scope>
    <source>
        <strain evidence="1 2">KCTC52004</strain>
    </source>
</reference>
<dbReference type="EMBL" id="RQJO01000016">
    <property type="protein sequence ID" value="RRA98000.1"/>
    <property type="molecule type" value="Genomic_DNA"/>
</dbReference>
<protein>
    <submittedName>
        <fullName evidence="1">Uncharacterized protein</fullName>
    </submittedName>
</protein>
<gene>
    <name evidence="1" type="ORF">EHT25_30485</name>
</gene>
<sequence>MDLNEQILLFINLDKTRFDYATKMNLKDSQLIRVITLLASSIEEQRSYLIKLNAFPSTDELALEFDDAYQPWKSALNQISISPEALHKAERINTLLDSMSEGTNPAMWHVDSLNNSYWSEIRRISGEILREIKL</sequence>
<evidence type="ECO:0000313" key="1">
    <source>
        <dbReference type="EMBL" id="RRA98000.1"/>
    </source>
</evidence>
<proteinExistence type="predicted"/>
<dbReference type="RefSeq" id="WP_124879239.1">
    <property type="nucleotide sequence ID" value="NZ_RQJO01000016.1"/>
</dbReference>